<dbReference type="Proteomes" id="UP000187283">
    <property type="component" value="Unassembled WGS sequence"/>
</dbReference>
<dbReference type="EMBL" id="LSSN01000030">
    <property type="protein sequence ID" value="OMJ26339.1"/>
    <property type="molecule type" value="Genomic_DNA"/>
</dbReference>
<evidence type="ECO:0000313" key="1">
    <source>
        <dbReference type="EMBL" id="OMJ26339.1"/>
    </source>
</evidence>
<gene>
    <name evidence="1" type="ORF">AYI70_g243</name>
</gene>
<evidence type="ECO:0000313" key="2">
    <source>
        <dbReference type="Proteomes" id="UP000187283"/>
    </source>
</evidence>
<dbReference type="AlphaFoldDB" id="A0A1R1YHH2"/>
<accession>A0A1R1YHH2</accession>
<protein>
    <submittedName>
        <fullName evidence="1">Uncharacterized protein</fullName>
    </submittedName>
</protein>
<sequence length="76" mass="8409">MKQEALDRVIVKKPSAKLQSVELFCKRQQSSIRKASSSSNTVTVSSISASIISEASSKISDRQRYFRVIGRDFGKG</sequence>
<name>A0A1R1YHH2_9FUNG</name>
<keyword evidence="2" id="KW-1185">Reference proteome</keyword>
<comment type="caution">
    <text evidence="1">The sequence shown here is derived from an EMBL/GenBank/DDBJ whole genome shotgun (WGS) entry which is preliminary data.</text>
</comment>
<proteinExistence type="predicted"/>
<reference evidence="1 2" key="1">
    <citation type="submission" date="2017-01" db="EMBL/GenBank/DDBJ databases">
        <authorList>
            <person name="Mah S.A."/>
            <person name="Swanson W.J."/>
            <person name="Moy G.W."/>
            <person name="Vacquier V.D."/>
        </authorList>
    </citation>
    <scope>NUCLEOTIDE SEQUENCE [LARGE SCALE GENOMIC DNA]</scope>
    <source>
        <strain evidence="1 2">GSMNP</strain>
    </source>
</reference>
<organism evidence="1 2">
    <name type="scientific">Smittium culicis</name>
    <dbReference type="NCBI Taxonomy" id="133412"/>
    <lineage>
        <taxon>Eukaryota</taxon>
        <taxon>Fungi</taxon>
        <taxon>Fungi incertae sedis</taxon>
        <taxon>Zoopagomycota</taxon>
        <taxon>Kickxellomycotina</taxon>
        <taxon>Harpellomycetes</taxon>
        <taxon>Harpellales</taxon>
        <taxon>Legeriomycetaceae</taxon>
        <taxon>Smittium</taxon>
    </lineage>
</organism>